<protein>
    <submittedName>
        <fullName evidence="1">Uncharacterized protein</fullName>
    </submittedName>
</protein>
<dbReference type="Gene3D" id="3.30.70.100">
    <property type="match status" value="1"/>
</dbReference>
<dbReference type="PANTHER" id="PTHR46371">
    <property type="entry name" value="OS04G0464100 PROTEIN"/>
    <property type="match status" value="1"/>
</dbReference>
<dbReference type="Proteomes" id="UP000594638">
    <property type="component" value="Unassembled WGS sequence"/>
</dbReference>
<accession>A0A8S0QJM5</accession>
<dbReference type="AlphaFoldDB" id="A0A8S0QJM5"/>
<evidence type="ECO:0000313" key="2">
    <source>
        <dbReference type="Proteomes" id="UP000594638"/>
    </source>
</evidence>
<gene>
    <name evidence="1" type="ORF">OLEA9_A003047</name>
</gene>
<dbReference type="EMBL" id="CACTIH010001889">
    <property type="protein sequence ID" value="CAA2967693.1"/>
    <property type="molecule type" value="Genomic_DNA"/>
</dbReference>
<dbReference type="Gramene" id="OE9A003047T1">
    <property type="protein sequence ID" value="OE9A003047C1"/>
    <property type="gene ID" value="OE9A003047"/>
</dbReference>
<evidence type="ECO:0000313" key="1">
    <source>
        <dbReference type="EMBL" id="CAA2967693.1"/>
    </source>
</evidence>
<reference evidence="1 2" key="1">
    <citation type="submission" date="2019-12" db="EMBL/GenBank/DDBJ databases">
        <authorList>
            <person name="Alioto T."/>
            <person name="Alioto T."/>
            <person name="Gomez Garrido J."/>
        </authorList>
    </citation>
    <scope>NUCLEOTIDE SEQUENCE [LARGE SCALE GENOMIC DNA]</scope>
</reference>
<sequence>MVYNSSTFSITYVYQTRTQTRILPKVFIIFLQKKAVIKVSMNGPRCRPKILKFLAHVLKLMVPYEVIWKIGNKSTSKRRKKAMEIAATSPGVLSIAIQGDEKDQLVVTGEGFDSVKLTMVLRKEVGFASVISFGPDKK</sequence>
<comment type="caution">
    <text evidence="1">The sequence shown here is derived from an EMBL/GenBank/DDBJ whole genome shotgun (WGS) entry which is preliminary data.</text>
</comment>
<keyword evidence="2" id="KW-1185">Reference proteome</keyword>
<proteinExistence type="predicted"/>
<name>A0A8S0QJM5_OLEEU</name>
<dbReference type="OrthoDB" id="692882at2759"/>
<dbReference type="InterPro" id="IPR044296">
    <property type="entry name" value="HIPP46"/>
</dbReference>
<organism evidence="1 2">
    <name type="scientific">Olea europaea subsp. europaea</name>
    <dbReference type="NCBI Taxonomy" id="158383"/>
    <lineage>
        <taxon>Eukaryota</taxon>
        <taxon>Viridiplantae</taxon>
        <taxon>Streptophyta</taxon>
        <taxon>Embryophyta</taxon>
        <taxon>Tracheophyta</taxon>
        <taxon>Spermatophyta</taxon>
        <taxon>Magnoliopsida</taxon>
        <taxon>eudicotyledons</taxon>
        <taxon>Gunneridae</taxon>
        <taxon>Pentapetalae</taxon>
        <taxon>asterids</taxon>
        <taxon>lamiids</taxon>
        <taxon>Lamiales</taxon>
        <taxon>Oleaceae</taxon>
        <taxon>Oleeae</taxon>
        <taxon>Olea</taxon>
    </lineage>
</organism>